<keyword evidence="6" id="KW-1185">Reference proteome</keyword>
<gene>
    <name evidence="5" type="ORF">ACFSDB_14670</name>
</gene>
<dbReference type="PROSITE" id="PS00211">
    <property type="entry name" value="ABC_TRANSPORTER_1"/>
    <property type="match status" value="1"/>
</dbReference>
<comment type="caution">
    <text evidence="5">The sequence shown here is derived from an EMBL/GenBank/DDBJ whole genome shotgun (WGS) entry which is preliminary data.</text>
</comment>
<evidence type="ECO:0000313" key="6">
    <source>
        <dbReference type="Proteomes" id="UP001597273"/>
    </source>
</evidence>
<dbReference type="InterPro" id="IPR003593">
    <property type="entry name" value="AAA+_ATPase"/>
</dbReference>
<reference evidence="6" key="1">
    <citation type="journal article" date="2019" name="Int. J. Syst. Evol. Microbiol.">
        <title>The Global Catalogue of Microorganisms (GCM) 10K type strain sequencing project: providing services to taxonomists for standard genome sequencing and annotation.</title>
        <authorList>
            <consortium name="The Broad Institute Genomics Platform"/>
            <consortium name="The Broad Institute Genome Sequencing Center for Infectious Disease"/>
            <person name="Wu L."/>
            <person name="Ma J."/>
        </authorList>
    </citation>
    <scope>NUCLEOTIDE SEQUENCE [LARGE SCALE GENOMIC DNA]</scope>
    <source>
        <strain evidence="6">CGMCC 1.15475</strain>
    </source>
</reference>
<dbReference type="SMART" id="SM00382">
    <property type="entry name" value="AAA"/>
    <property type="match status" value="1"/>
</dbReference>
<dbReference type="InterPro" id="IPR017871">
    <property type="entry name" value="ABC_transporter-like_CS"/>
</dbReference>
<evidence type="ECO:0000313" key="5">
    <source>
        <dbReference type="EMBL" id="MFD1864152.1"/>
    </source>
</evidence>
<dbReference type="InterPro" id="IPR027417">
    <property type="entry name" value="P-loop_NTPase"/>
</dbReference>
<dbReference type="PANTHER" id="PTHR42781">
    <property type="entry name" value="SPERMIDINE/PUTRESCINE IMPORT ATP-BINDING PROTEIN POTA"/>
    <property type="match status" value="1"/>
</dbReference>
<dbReference type="SUPFAM" id="SSF52540">
    <property type="entry name" value="P-loop containing nucleoside triphosphate hydrolases"/>
    <property type="match status" value="1"/>
</dbReference>
<dbReference type="Gene3D" id="3.40.50.300">
    <property type="entry name" value="P-loop containing nucleotide triphosphate hydrolases"/>
    <property type="match status" value="1"/>
</dbReference>
<protein>
    <submittedName>
        <fullName evidence="5">ATP-binding cassette domain-containing protein</fullName>
    </submittedName>
</protein>
<organism evidence="5 6">
    <name type="scientific">Planococcus chinensis</name>
    <dbReference type="NCBI Taxonomy" id="272917"/>
    <lineage>
        <taxon>Bacteria</taxon>
        <taxon>Bacillati</taxon>
        <taxon>Bacillota</taxon>
        <taxon>Bacilli</taxon>
        <taxon>Bacillales</taxon>
        <taxon>Caryophanaceae</taxon>
        <taxon>Planococcus</taxon>
    </lineage>
</organism>
<sequence length="218" mass="24502">MLKAHFTKRLENFDLHIDFELDNEILAVIGSSGSGKTTFLNCIAGIVQPDKGEISLNGKTFFKGGEKPLKIQQRKVGYLFQDYALFPHFSAEKNILYSLPQGAGTSDVDDLVDILGIRGILKKYPHQISGGEKQRVALARALAAKPDILLLDEPFSALDDDTRNRCHEELIRIHQLWKIPVIIVTHRKADAEKLAHRTIRIEKGEMVEQTPLVHTTIQ</sequence>
<dbReference type="Proteomes" id="UP001597273">
    <property type="component" value="Unassembled WGS sequence"/>
</dbReference>
<name>A0ABW4QKG7_9BACL</name>
<dbReference type="PROSITE" id="PS50893">
    <property type="entry name" value="ABC_TRANSPORTER_2"/>
    <property type="match status" value="1"/>
</dbReference>
<evidence type="ECO:0000256" key="1">
    <source>
        <dbReference type="ARBA" id="ARBA00022448"/>
    </source>
</evidence>
<accession>A0ABW4QKG7</accession>
<evidence type="ECO:0000256" key="2">
    <source>
        <dbReference type="ARBA" id="ARBA00022741"/>
    </source>
</evidence>
<dbReference type="PANTHER" id="PTHR42781:SF4">
    <property type="entry name" value="SPERMIDINE_PUTRESCINE IMPORT ATP-BINDING PROTEIN POTA"/>
    <property type="match status" value="1"/>
</dbReference>
<keyword evidence="3 5" id="KW-0067">ATP-binding</keyword>
<dbReference type="Pfam" id="PF00005">
    <property type="entry name" value="ABC_tran"/>
    <property type="match status" value="1"/>
</dbReference>
<keyword evidence="2" id="KW-0547">Nucleotide-binding</keyword>
<dbReference type="GO" id="GO:0005524">
    <property type="term" value="F:ATP binding"/>
    <property type="evidence" value="ECO:0007669"/>
    <property type="project" value="UniProtKB-KW"/>
</dbReference>
<proteinExistence type="predicted"/>
<dbReference type="InterPro" id="IPR003439">
    <property type="entry name" value="ABC_transporter-like_ATP-bd"/>
</dbReference>
<evidence type="ECO:0000259" key="4">
    <source>
        <dbReference type="PROSITE" id="PS50893"/>
    </source>
</evidence>
<evidence type="ECO:0000256" key="3">
    <source>
        <dbReference type="ARBA" id="ARBA00022840"/>
    </source>
</evidence>
<dbReference type="EMBL" id="JBHUFW010000011">
    <property type="protein sequence ID" value="MFD1864152.1"/>
    <property type="molecule type" value="Genomic_DNA"/>
</dbReference>
<keyword evidence="1" id="KW-0813">Transport</keyword>
<dbReference type="RefSeq" id="WP_204890534.1">
    <property type="nucleotide sequence ID" value="NZ_JBHUFW010000011.1"/>
</dbReference>
<dbReference type="InterPro" id="IPR050093">
    <property type="entry name" value="ABC_SmlMolc_Importer"/>
</dbReference>
<feature type="domain" description="ABC transporter" evidence="4">
    <location>
        <begin position="1"/>
        <end position="217"/>
    </location>
</feature>